<feature type="transmembrane region" description="Helical" evidence="1">
    <location>
        <begin position="44"/>
        <end position="65"/>
    </location>
</feature>
<keyword evidence="3" id="KW-1185">Reference proteome</keyword>
<keyword evidence="1" id="KW-0812">Transmembrane</keyword>
<gene>
    <name evidence="2" type="ORF">QFZ49_005208</name>
</gene>
<feature type="transmembrane region" description="Helical" evidence="1">
    <location>
        <begin position="16"/>
        <end position="38"/>
    </location>
</feature>
<accession>A0ABU0RVQ3</accession>
<name>A0ABU0RVQ3_9ACTN</name>
<organism evidence="2 3">
    <name type="scientific">Streptomyces turgidiscabies</name>
    <dbReference type="NCBI Taxonomy" id="85558"/>
    <lineage>
        <taxon>Bacteria</taxon>
        <taxon>Bacillati</taxon>
        <taxon>Actinomycetota</taxon>
        <taxon>Actinomycetes</taxon>
        <taxon>Kitasatosporales</taxon>
        <taxon>Streptomycetaceae</taxon>
        <taxon>Streptomyces</taxon>
    </lineage>
</organism>
<reference evidence="2 3" key="1">
    <citation type="submission" date="2023-07" db="EMBL/GenBank/DDBJ databases">
        <title>Comparative genomics of wheat-associated soil bacteria to identify genetic determinants of phenazine resistance.</title>
        <authorList>
            <person name="Mouncey N."/>
        </authorList>
    </citation>
    <scope>NUCLEOTIDE SEQUENCE [LARGE SCALE GENOMIC DNA]</scope>
    <source>
        <strain evidence="2 3">W2I16</strain>
    </source>
</reference>
<feature type="transmembrane region" description="Helical" evidence="1">
    <location>
        <begin position="81"/>
        <end position="100"/>
    </location>
</feature>
<dbReference type="Proteomes" id="UP001223072">
    <property type="component" value="Unassembled WGS sequence"/>
</dbReference>
<evidence type="ECO:0000313" key="3">
    <source>
        <dbReference type="Proteomes" id="UP001223072"/>
    </source>
</evidence>
<keyword evidence="1" id="KW-0472">Membrane</keyword>
<evidence type="ECO:0000256" key="1">
    <source>
        <dbReference type="SAM" id="Phobius"/>
    </source>
</evidence>
<keyword evidence="1" id="KW-1133">Transmembrane helix</keyword>
<feature type="transmembrane region" description="Helical" evidence="1">
    <location>
        <begin position="185"/>
        <end position="210"/>
    </location>
</feature>
<dbReference type="RefSeq" id="WP_307628826.1">
    <property type="nucleotide sequence ID" value="NZ_JAUSZS010000006.1"/>
</dbReference>
<comment type="caution">
    <text evidence="2">The sequence shown here is derived from an EMBL/GenBank/DDBJ whole genome shotgun (WGS) entry which is preliminary data.</text>
</comment>
<dbReference type="EMBL" id="JAUSZS010000006">
    <property type="protein sequence ID" value="MDQ0935237.1"/>
    <property type="molecule type" value="Genomic_DNA"/>
</dbReference>
<evidence type="ECO:0000313" key="2">
    <source>
        <dbReference type="EMBL" id="MDQ0935237.1"/>
    </source>
</evidence>
<evidence type="ECO:0008006" key="4">
    <source>
        <dbReference type="Google" id="ProtNLM"/>
    </source>
</evidence>
<proteinExistence type="predicted"/>
<sequence length="221" mass="23437">MDGGGRWIRPVGRIPAWGAMVLVPAVLMCEVGFQLWPWGGSGAGWGWVLADLATAAAGAALAWGLDRGPLRGRDGTEARRAAAAAAMTVFALTAALGASGDAVREWQAVHISTVPVTATLDGCDEFTRGDTGNTTVDRCVYHWSFQGRPREEERDAAKLYSDGHAVTARMDPASGNLVETGLGTFAFRLVVSGIMSLTFLGCLTSTLVFLPEWLRRIRSGA</sequence>
<protein>
    <recommendedName>
        <fullName evidence="4">DUF3592 domain-containing protein</fullName>
    </recommendedName>
</protein>